<dbReference type="InterPro" id="IPR013087">
    <property type="entry name" value="Znf_C2H2_type"/>
</dbReference>
<organism evidence="3 4">
    <name type="scientific">Scylla paramamosain</name>
    <name type="common">Mud crab</name>
    <dbReference type="NCBI Taxonomy" id="85552"/>
    <lineage>
        <taxon>Eukaryota</taxon>
        <taxon>Metazoa</taxon>
        <taxon>Ecdysozoa</taxon>
        <taxon>Arthropoda</taxon>
        <taxon>Crustacea</taxon>
        <taxon>Multicrustacea</taxon>
        <taxon>Malacostraca</taxon>
        <taxon>Eumalacostraca</taxon>
        <taxon>Eucarida</taxon>
        <taxon>Decapoda</taxon>
        <taxon>Pleocyemata</taxon>
        <taxon>Brachyura</taxon>
        <taxon>Eubrachyura</taxon>
        <taxon>Portunoidea</taxon>
        <taxon>Portunidae</taxon>
        <taxon>Portuninae</taxon>
        <taxon>Scylla</taxon>
    </lineage>
</organism>
<protein>
    <recommendedName>
        <fullName evidence="2">C2H2-type domain-containing protein</fullName>
    </recommendedName>
</protein>
<evidence type="ECO:0000313" key="3">
    <source>
        <dbReference type="EMBL" id="KAK8387309.1"/>
    </source>
</evidence>
<dbReference type="PANTHER" id="PTHR46786">
    <property type="entry name" value="ZINC FINGER MATRIN-TYPE PROTEIN 3"/>
    <property type="match status" value="1"/>
</dbReference>
<name>A0AAW0TIV4_SCYPA</name>
<evidence type="ECO:0000256" key="1">
    <source>
        <dbReference type="SAM" id="MobiDB-lite"/>
    </source>
</evidence>
<feature type="domain" description="C2H2-type" evidence="2">
    <location>
        <begin position="492"/>
        <end position="514"/>
    </location>
</feature>
<dbReference type="PANTHER" id="PTHR46786:SF1">
    <property type="entry name" value="ZINC FINGER MATRIN-TYPE PROTEIN 3"/>
    <property type="match status" value="1"/>
</dbReference>
<dbReference type="Gene3D" id="3.30.160.60">
    <property type="entry name" value="Classic Zinc Finger"/>
    <property type="match status" value="4"/>
</dbReference>
<reference evidence="3 4" key="1">
    <citation type="submission" date="2023-03" db="EMBL/GenBank/DDBJ databases">
        <title>High-quality genome of Scylla paramamosain provides insights in environmental adaptation.</title>
        <authorList>
            <person name="Zhang L."/>
        </authorList>
    </citation>
    <scope>NUCLEOTIDE SEQUENCE [LARGE SCALE GENOMIC DNA]</scope>
    <source>
        <strain evidence="3">LZ_2023a</strain>
        <tissue evidence="3">Muscle</tissue>
    </source>
</reference>
<dbReference type="EMBL" id="JARAKH010000030">
    <property type="protein sequence ID" value="KAK8387309.1"/>
    <property type="molecule type" value="Genomic_DNA"/>
</dbReference>
<evidence type="ECO:0000259" key="2">
    <source>
        <dbReference type="PROSITE" id="PS00028"/>
    </source>
</evidence>
<dbReference type="InterPro" id="IPR003604">
    <property type="entry name" value="Matrin/U1-like-C_Znf_C2H2"/>
</dbReference>
<feature type="region of interest" description="Disordered" evidence="1">
    <location>
        <begin position="55"/>
        <end position="246"/>
    </location>
</feature>
<evidence type="ECO:0000313" key="4">
    <source>
        <dbReference type="Proteomes" id="UP001487740"/>
    </source>
</evidence>
<dbReference type="SUPFAM" id="SSF57667">
    <property type="entry name" value="beta-beta-alpha zinc fingers"/>
    <property type="match status" value="4"/>
</dbReference>
<dbReference type="AlphaFoldDB" id="A0AAW0TIV4"/>
<feature type="compositionally biased region" description="Pro residues" evidence="1">
    <location>
        <begin position="157"/>
        <end position="172"/>
    </location>
</feature>
<dbReference type="GO" id="GO:0003676">
    <property type="term" value="F:nucleic acid binding"/>
    <property type="evidence" value="ECO:0007669"/>
    <property type="project" value="InterPro"/>
</dbReference>
<dbReference type="PROSITE" id="PS00028">
    <property type="entry name" value="ZINC_FINGER_C2H2_1"/>
    <property type="match status" value="2"/>
</dbReference>
<dbReference type="InterPro" id="IPR036236">
    <property type="entry name" value="Znf_C2H2_sf"/>
</dbReference>
<gene>
    <name evidence="3" type="ORF">O3P69_018119</name>
</gene>
<sequence>MTCERERAARNCQYNISAHIQMQGPDSEKYDGFSTPRMYLCKKYLGREYSSSKRCKRMYGPSRSPYGNYGNYWGGYSRPPHPPPPPPIPPHEPPPPFHPPPPPPLHFRPMRPPPHALRPPPPPPPIRLPRPQQQPYPHPHPPSRPPHYRQDRKAPPSHRPPPPEHQPNPPYSRPRHSNGGLPQRRGSEFGHQSEKPESDPASNKPTEPVVGSPLVSRHKEPDPPPPPVNKSSTPNNKRPLPVELDPSLPEELVAKFHNNSCELCDVKLNSRIQAKNHYEGKQHRKKVKNYLVENARKDGQPPAKIAKIDMSTSRKKLEPLDVSQLYCKCCDLSFTSEQHAQQHYMGRNHQRVLHGLKPLKAGYYNKETGKWQRMPPDPRVSVERLGLNLEPPSEDEGGDSPKKPLDPDCVKARGRFFCELCNVSATSQDQLDGHITGQRHLKAVRLHAKKTSATSTGPSDSILASVIKADEAKKTKSKDLSIYRTPSGKYYCSPCDLTLNSESQFAQHVESKKHKTRRIK</sequence>
<dbReference type="InterPro" id="IPR052644">
    <property type="entry name" value="ZMAT3"/>
</dbReference>
<comment type="caution">
    <text evidence="3">The sequence shown here is derived from an EMBL/GenBank/DDBJ whole genome shotgun (WGS) entry which is preliminary data.</text>
</comment>
<dbReference type="Proteomes" id="UP001487740">
    <property type="component" value="Unassembled WGS sequence"/>
</dbReference>
<dbReference type="SMART" id="SM00451">
    <property type="entry name" value="ZnF_U1"/>
    <property type="match status" value="4"/>
</dbReference>
<proteinExistence type="predicted"/>
<keyword evidence="4" id="KW-1185">Reference proteome</keyword>
<feature type="compositionally biased region" description="Basic and acidic residues" evidence="1">
    <location>
        <begin position="185"/>
        <end position="198"/>
    </location>
</feature>
<dbReference type="SMART" id="SM00355">
    <property type="entry name" value="ZnF_C2H2"/>
    <property type="match status" value="4"/>
</dbReference>
<accession>A0AAW0TIV4</accession>
<feature type="domain" description="C2H2-type" evidence="2">
    <location>
        <begin position="327"/>
        <end position="349"/>
    </location>
</feature>
<dbReference type="GO" id="GO:0008270">
    <property type="term" value="F:zinc ion binding"/>
    <property type="evidence" value="ECO:0007669"/>
    <property type="project" value="InterPro"/>
</dbReference>
<dbReference type="Pfam" id="PF12874">
    <property type="entry name" value="zf-met"/>
    <property type="match status" value="4"/>
</dbReference>
<feature type="compositionally biased region" description="Low complexity" evidence="1">
    <location>
        <begin position="66"/>
        <end position="76"/>
    </location>
</feature>
<feature type="compositionally biased region" description="Pro residues" evidence="1">
    <location>
        <begin position="79"/>
        <end position="145"/>
    </location>
</feature>